<keyword evidence="4" id="KW-0267">Excision nuclease</keyword>
<dbReference type="InterPro" id="IPR001162">
    <property type="entry name" value="UvrC_RNase_H_dom"/>
</dbReference>
<dbReference type="InterPro" id="IPR001943">
    <property type="entry name" value="UVR_dom"/>
</dbReference>
<dbReference type="SUPFAM" id="SSF82771">
    <property type="entry name" value="GIY-YIG endonuclease"/>
    <property type="match status" value="1"/>
</dbReference>
<evidence type="ECO:0000313" key="10">
    <source>
        <dbReference type="Proteomes" id="UP000269410"/>
    </source>
</evidence>
<dbReference type="SMART" id="SM00465">
    <property type="entry name" value="GIYc"/>
    <property type="match status" value="1"/>
</dbReference>
<name>A0A3M0YYD7_9BACT</name>
<gene>
    <name evidence="9" type="ORF">D6810_01895</name>
</gene>
<dbReference type="EMBL" id="RFKV01000059">
    <property type="protein sequence ID" value="RMD77140.1"/>
    <property type="molecule type" value="Genomic_DNA"/>
</dbReference>
<evidence type="ECO:0000259" key="7">
    <source>
        <dbReference type="PROSITE" id="PS50164"/>
    </source>
</evidence>
<evidence type="ECO:0000259" key="6">
    <source>
        <dbReference type="PROSITE" id="PS50151"/>
    </source>
</evidence>
<dbReference type="PANTHER" id="PTHR30562:SF1">
    <property type="entry name" value="UVRABC SYSTEM PROTEIN C"/>
    <property type="match status" value="1"/>
</dbReference>
<dbReference type="InterPro" id="IPR038476">
    <property type="entry name" value="UvrC_RNase_H_dom_sf"/>
</dbReference>
<dbReference type="InterPro" id="IPR035901">
    <property type="entry name" value="GIY-YIG_endonuc_sf"/>
</dbReference>
<dbReference type="Pfam" id="PF08459">
    <property type="entry name" value="UvrC_RNaseH_dom"/>
    <property type="match status" value="1"/>
</dbReference>
<feature type="domain" description="UVR" evidence="6">
    <location>
        <begin position="226"/>
        <end position="261"/>
    </location>
</feature>
<evidence type="ECO:0000256" key="5">
    <source>
        <dbReference type="ARBA" id="ARBA00023204"/>
    </source>
</evidence>
<evidence type="ECO:0000256" key="4">
    <source>
        <dbReference type="ARBA" id="ARBA00022881"/>
    </source>
</evidence>
<dbReference type="InterPro" id="IPR047296">
    <property type="entry name" value="GIY-YIG_UvrC_Cho"/>
</dbReference>
<feature type="domain" description="UvrC family homology region profile" evidence="8">
    <location>
        <begin position="282"/>
        <end position="402"/>
    </location>
</feature>
<dbReference type="Gene3D" id="4.10.860.10">
    <property type="entry name" value="UVR domain"/>
    <property type="match status" value="1"/>
</dbReference>
<reference evidence="9 10" key="1">
    <citation type="submission" date="2018-10" db="EMBL/GenBank/DDBJ databases">
        <title>Thermophilic Lithotrophy and Phototrophy in an Intertidal, Iron-rich, Geothermal Spring.</title>
        <authorList>
            <person name="Ward L.M."/>
            <person name="Idei A."/>
            <person name="Nakagawa M."/>
            <person name="Ueno Y."/>
            <person name="Fischer W."/>
            <person name="Mcglynn S.E."/>
        </authorList>
    </citation>
    <scope>NUCLEOTIDE SEQUENCE [LARGE SCALE GENOMIC DNA]</scope>
    <source>
        <strain evidence="9">J137</strain>
    </source>
</reference>
<dbReference type="CDD" id="cd10434">
    <property type="entry name" value="GIY-YIG_UvrC_Cho"/>
    <property type="match status" value="1"/>
</dbReference>
<keyword evidence="2" id="KW-0227">DNA damage</keyword>
<dbReference type="Pfam" id="PF01541">
    <property type="entry name" value="GIY-YIG"/>
    <property type="match status" value="1"/>
</dbReference>
<dbReference type="Gene3D" id="3.40.1440.10">
    <property type="entry name" value="GIY-YIG endonuclease"/>
    <property type="match status" value="1"/>
</dbReference>
<keyword evidence="1" id="KW-0963">Cytoplasm</keyword>
<accession>A0A3M0YYD7</accession>
<sequence>MKILETKSKQFQEKVRSAPKSPGCYLFKNAEGKVLYVGKAKNLYNRIKSYFASFNDLEKRKQQMIEQTEDVEFIVVDSEVEAIILENNLIKKYKTKYNILMRDDKNYSWILIEDKVPKVNDFPRIRIIRDSAKKNHIKGELFGPFPSQLPLRNILKKLRKLFPYATCNRKMVEISSNPTIVESSDKKPCLYFHLGLCKAPCASLQNSKDYNASINKIKKFFRGEKNEIIKEYEKEMFKCAKSLDFENANIWKKKIEEIRYITAHIKVNSEVDDISIAEIQKSEKQSALKDLIEKLDFPKEKLFLKANFKIECYDISNIQGTNPVGAMTVMINGELKPELYRRFKIRNFDTPNDYAMMQEMLERRLKHIKETKKDKDISLSQPPDLIVVDGGKGQLSSAYKILRYMGFENIPIIGIAKKNEEVYKITHQFRPKINEFEPEFEKISMNKKSSAILLIQRIRDEAHRFGITFHRKLRTKKMILEQNLD</sequence>
<dbReference type="GO" id="GO:0009381">
    <property type="term" value="F:excinuclease ABC activity"/>
    <property type="evidence" value="ECO:0007669"/>
    <property type="project" value="InterPro"/>
</dbReference>
<protein>
    <submittedName>
        <fullName evidence="9">Excinuclease ABC subunit UvrC</fullName>
    </submittedName>
</protein>
<dbReference type="PROSITE" id="PS50151">
    <property type="entry name" value="UVR"/>
    <property type="match status" value="1"/>
</dbReference>
<dbReference type="InterPro" id="IPR000305">
    <property type="entry name" value="GIY-YIG_endonuc"/>
</dbReference>
<dbReference type="FunFam" id="3.40.1440.10:FF:000001">
    <property type="entry name" value="UvrABC system protein C"/>
    <property type="match status" value="1"/>
</dbReference>
<dbReference type="GO" id="GO:0006289">
    <property type="term" value="P:nucleotide-excision repair"/>
    <property type="evidence" value="ECO:0007669"/>
    <property type="project" value="InterPro"/>
</dbReference>
<evidence type="ECO:0000256" key="3">
    <source>
        <dbReference type="ARBA" id="ARBA00022769"/>
    </source>
</evidence>
<dbReference type="Pfam" id="PF02151">
    <property type="entry name" value="UVR"/>
    <property type="match status" value="1"/>
</dbReference>
<evidence type="ECO:0000259" key="8">
    <source>
        <dbReference type="PROSITE" id="PS50165"/>
    </source>
</evidence>
<organism evidence="9 10">
    <name type="scientific">Candidatus Dojkabacteria bacterium</name>
    <dbReference type="NCBI Taxonomy" id="2099670"/>
    <lineage>
        <taxon>Bacteria</taxon>
        <taxon>Candidatus Dojkabacteria</taxon>
    </lineage>
</organism>
<comment type="caution">
    <text evidence="9">The sequence shown here is derived from an EMBL/GenBank/DDBJ whole genome shotgun (WGS) entry which is preliminary data.</text>
</comment>
<keyword evidence="5" id="KW-0234">DNA repair</keyword>
<dbReference type="GO" id="GO:0009380">
    <property type="term" value="C:excinuclease repair complex"/>
    <property type="evidence" value="ECO:0007669"/>
    <property type="project" value="TreeGrafter"/>
</dbReference>
<evidence type="ECO:0000313" key="9">
    <source>
        <dbReference type="EMBL" id="RMD77140.1"/>
    </source>
</evidence>
<feature type="domain" description="GIY-YIG" evidence="7">
    <location>
        <begin position="20"/>
        <end position="99"/>
    </location>
</feature>
<proteinExistence type="predicted"/>
<dbReference type="InterPro" id="IPR050066">
    <property type="entry name" value="UvrABC_protein_C"/>
</dbReference>
<dbReference type="PROSITE" id="PS50165">
    <property type="entry name" value="UVRC"/>
    <property type="match status" value="1"/>
</dbReference>
<keyword evidence="3" id="KW-0228">DNA excision</keyword>
<dbReference type="SUPFAM" id="SSF46600">
    <property type="entry name" value="C-terminal UvrC-binding domain of UvrB"/>
    <property type="match status" value="1"/>
</dbReference>
<dbReference type="PANTHER" id="PTHR30562">
    <property type="entry name" value="UVRC/OXIDOREDUCTASE"/>
    <property type="match status" value="1"/>
</dbReference>
<dbReference type="PROSITE" id="PS50164">
    <property type="entry name" value="GIY_YIG"/>
    <property type="match status" value="1"/>
</dbReference>
<evidence type="ECO:0000256" key="2">
    <source>
        <dbReference type="ARBA" id="ARBA00022763"/>
    </source>
</evidence>
<evidence type="ECO:0000256" key="1">
    <source>
        <dbReference type="ARBA" id="ARBA00022490"/>
    </source>
</evidence>
<dbReference type="InterPro" id="IPR036876">
    <property type="entry name" value="UVR_dom_sf"/>
</dbReference>
<dbReference type="Proteomes" id="UP000269410">
    <property type="component" value="Unassembled WGS sequence"/>
</dbReference>
<dbReference type="AlphaFoldDB" id="A0A3M0YYD7"/>
<dbReference type="Gene3D" id="3.30.420.340">
    <property type="entry name" value="UvrC, RNAse H endonuclease domain"/>
    <property type="match status" value="1"/>
</dbReference>